<organism evidence="2 3">
    <name type="scientific">Pseudogemmobacter humi</name>
    <dbReference type="NCBI Taxonomy" id="2483812"/>
    <lineage>
        <taxon>Bacteria</taxon>
        <taxon>Pseudomonadati</taxon>
        <taxon>Pseudomonadota</taxon>
        <taxon>Alphaproteobacteria</taxon>
        <taxon>Rhodobacterales</taxon>
        <taxon>Paracoccaceae</taxon>
        <taxon>Pseudogemmobacter</taxon>
    </lineage>
</organism>
<gene>
    <name evidence="2" type="ORF">XINFAN_04051</name>
</gene>
<evidence type="ECO:0000313" key="3">
    <source>
        <dbReference type="Proteomes" id="UP000277498"/>
    </source>
</evidence>
<sequence>MFGKPFNRHEAKEQHARQDRQSPDYRVSTPLTLPAVKSPRAFSVSGSYGS</sequence>
<dbReference type="Proteomes" id="UP000277498">
    <property type="component" value="Unassembled WGS sequence"/>
</dbReference>
<reference evidence="2 3" key="1">
    <citation type="submission" date="2018-11" db="EMBL/GenBank/DDBJ databases">
        <authorList>
            <person name="Criscuolo A."/>
        </authorList>
    </citation>
    <scope>NUCLEOTIDE SEQUENCE [LARGE SCALE GENOMIC DNA]</scope>
    <source>
        <strain evidence="2">ACIP111625</strain>
    </source>
</reference>
<accession>A0A3P5XXB5</accession>
<feature type="region of interest" description="Disordered" evidence="1">
    <location>
        <begin position="1"/>
        <end position="32"/>
    </location>
</feature>
<proteinExistence type="predicted"/>
<name>A0A3P5XXB5_9RHOB</name>
<evidence type="ECO:0000313" key="2">
    <source>
        <dbReference type="EMBL" id="VDC33822.1"/>
    </source>
</evidence>
<keyword evidence="3" id="KW-1185">Reference proteome</keyword>
<dbReference type="EMBL" id="UXAW01000134">
    <property type="protein sequence ID" value="VDC33822.1"/>
    <property type="molecule type" value="Genomic_DNA"/>
</dbReference>
<protein>
    <submittedName>
        <fullName evidence="2">Uncharacterized protein</fullName>
    </submittedName>
</protein>
<feature type="compositionally biased region" description="Basic and acidic residues" evidence="1">
    <location>
        <begin position="7"/>
        <end position="23"/>
    </location>
</feature>
<evidence type="ECO:0000256" key="1">
    <source>
        <dbReference type="SAM" id="MobiDB-lite"/>
    </source>
</evidence>
<dbReference type="AlphaFoldDB" id="A0A3P5XXB5"/>